<dbReference type="Gene3D" id="2.40.50.140">
    <property type="entry name" value="Nucleic acid-binding proteins"/>
    <property type="match status" value="1"/>
</dbReference>
<name>L9VRP6_9EURY</name>
<accession>L9VRP6</accession>
<organism evidence="1 2">
    <name type="scientific">Natronorubrum tibetense GA33</name>
    <dbReference type="NCBI Taxonomy" id="1114856"/>
    <lineage>
        <taxon>Archaea</taxon>
        <taxon>Methanobacteriati</taxon>
        <taxon>Methanobacteriota</taxon>
        <taxon>Stenosarchaea group</taxon>
        <taxon>Halobacteria</taxon>
        <taxon>Halobacteriales</taxon>
        <taxon>Natrialbaceae</taxon>
        <taxon>Natronorubrum</taxon>
    </lineage>
</organism>
<dbReference type="PATRIC" id="fig|1114856.3.peg.2837"/>
<keyword evidence="1" id="KW-0067">ATP-binding</keyword>
<dbReference type="Proteomes" id="UP000011599">
    <property type="component" value="Unassembled WGS sequence"/>
</dbReference>
<evidence type="ECO:0000313" key="1">
    <source>
        <dbReference type="EMBL" id="ELY39721.1"/>
    </source>
</evidence>
<dbReference type="STRING" id="1114856.GCA_000383975_03151"/>
<dbReference type="GO" id="GO:0004386">
    <property type="term" value="F:helicase activity"/>
    <property type="evidence" value="ECO:0007669"/>
    <property type="project" value="UniProtKB-KW"/>
</dbReference>
<dbReference type="Pfam" id="PF26045">
    <property type="entry name" value="OB_2TM_halo"/>
    <property type="match status" value="1"/>
</dbReference>
<dbReference type="RefSeq" id="WP_006090672.1">
    <property type="nucleotide sequence ID" value="NZ_AOHW01000036.1"/>
</dbReference>
<protein>
    <submittedName>
        <fullName evidence="1">OB-fold tRNA/helicase-type nucleic acid binding protein</fullName>
    </submittedName>
</protein>
<keyword evidence="1" id="KW-0547">Nucleotide-binding</keyword>
<proteinExistence type="predicted"/>
<dbReference type="OrthoDB" id="268419at2157"/>
<comment type="caution">
    <text evidence="1">The sequence shown here is derived from an EMBL/GenBank/DDBJ whole genome shotgun (WGS) entry which is preliminary data.</text>
</comment>
<dbReference type="AlphaFoldDB" id="L9VRP6"/>
<reference evidence="1 2" key="1">
    <citation type="journal article" date="2014" name="PLoS Genet.">
        <title>Phylogenetically driven sequencing of extremely halophilic archaea reveals strategies for static and dynamic osmo-response.</title>
        <authorList>
            <person name="Becker E.A."/>
            <person name="Seitzer P.M."/>
            <person name="Tritt A."/>
            <person name="Larsen D."/>
            <person name="Krusor M."/>
            <person name="Yao A.I."/>
            <person name="Wu D."/>
            <person name="Madern D."/>
            <person name="Eisen J.A."/>
            <person name="Darling A.E."/>
            <person name="Facciotti M.T."/>
        </authorList>
    </citation>
    <scope>NUCLEOTIDE SEQUENCE [LARGE SCALE GENOMIC DNA]</scope>
    <source>
        <strain evidence="1 2">GA33</strain>
    </source>
</reference>
<keyword evidence="2" id="KW-1185">Reference proteome</keyword>
<dbReference type="InterPro" id="IPR058927">
    <property type="entry name" value="OB_2TM"/>
</dbReference>
<dbReference type="eggNOG" id="arCOG02859">
    <property type="taxonomic scope" value="Archaea"/>
</dbReference>
<keyword evidence="1" id="KW-0378">Hydrolase</keyword>
<evidence type="ECO:0000313" key="2">
    <source>
        <dbReference type="Proteomes" id="UP000011599"/>
    </source>
</evidence>
<dbReference type="InterPro" id="IPR012340">
    <property type="entry name" value="NA-bd_OB-fold"/>
</dbReference>
<dbReference type="EMBL" id="AOHW01000036">
    <property type="protein sequence ID" value="ELY39721.1"/>
    <property type="molecule type" value="Genomic_DNA"/>
</dbReference>
<gene>
    <name evidence="1" type="ORF">C496_13626</name>
</gene>
<sequence>MRLAARIAVSTLLLAALFGLCVHYGGAYDDNWPHPTGDQLQDEYDAYAGERVLLFGSVESVDGETTVIHVTDSADEVAAELEIYGVDDSVAPGGTVQVYGILDSDRTMTADETVVVDRDESAFDYKLGTSVVGVLLAIGYFGRHWTVNPRTLAVEPRGQDATDIVEAPDDG</sequence>
<keyword evidence="1" id="KW-0347">Helicase</keyword>